<dbReference type="OrthoDB" id="9807740at2"/>
<evidence type="ECO:0000256" key="4">
    <source>
        <dbReference type="ARBA" id="ARBA00022723"/>
    </source>
</evidence>
<evidence type="ECO:0000256" key="6">
    <source>
        <dbReference type="ARBA" id="ARBA00022801"/>
    </source>
</evidence>
<keyword evidence="7 8" id="KW-0862">Zinc</keyword>
<organism evidence="9 10">
    <name type="scientific">Allofrancisella guangzhouensis</name>
    <dbReference type="NCBI Taxonomy" id="594679"/>
    <lineage>
        <taxon>Bacteria</taxon>
        <taxon>Pseudomonadati</taxon>
        <taxon>Pseudomonadota</taxon>
        <taxon>Gammaproteobacteria</taxon>
        <taxon>Thiotrichales</taxon>
        <taxon>Francisellaceae</taxon>
        <taxon>Allofrancisella</taxon>
    </lineage>
</organism>
<comment type="function">
    <text evidence="8">Single strand-specific metallo-endoribonuclease involved in late-stage 70S ribosome quality control and in maturation of the 3' terminus of the 16S rRNA.</text>
</comment>
<evidence type="ECO:0000256" key="1">
    <source>
        <dbReference type="ARBA" id="ARBA00010875"/>
    </source>
</evidence>
<reference evidence="9 10" key="1">
    <citation type="submission" date="2014-12" db="EMBL/GenBank/DDBJ databases">
        <title>Complete genome sequence of Francisella guanzhouensis strain 08HL01032 isolated from air-conditioning system in China.</title>
        <authorList>
            <person name="Svensson D."/>
            <person name="Ohrman C."/>
            <person name="Backman S."/>
            <person name="Karlsson E."/>
            <person name="Nilsson E."/>
            <person name="Bystrom M."/>
            <person name="Larkeryd A."/>
            <person name="Stenberg P."/>
            <person name="Scholtz H.C."/>
            <person name="Forsman M."/>
            <person name="Sjodin A."/>
        </authorList>
    </citation>
    <scope>NUCLEOTIDE SEQUENCE [LARGE SCALE GENOMIC DNA]</scope>
    <source>
        <strain evidence="9 10">08HL01032</strain>
    </source>
</reference>
<name>A0A0A8EAG4_9GAMM</name>
<evidence type="ECO:0000256" key="8">
    <source>
        <dbReference type="HAMAP-Rule" id="MF_00009"/>
    </source>
</evidence>
<evidence type="ECO:0000313" key="9">
    <source>
        <dbReference type="EMBL" id="AJC49146.1"/>
    </source>
</evidence>
<evidence type="ECO:0000256" key="2">
    <source>
        <dbReference type="ARBA" id="ARBA00022517"/>
    </source>
</evidence>
<keyword evidence="3 8" id="KW-0540">Nuclease</keyword>
<keyword evidence="5 8" id="KW-0255">Endonuclease</keyword>
<dbReference type="Pfam" id="PF02130">
    <property type="entry name" value="YbeY"/>
    <property type="match status" value="1"/>
</dbReference>
<dbReference type="STRING" id="594679.SD28_05605"/>
<dbReference type="RefSeq" id="WP_039124946.1">
    <property type="nucleotide sequence ID" value="NZ_CP010427.1"/>
</dbReference>
<proteinExistence type="inferred from homology"/>
<dbReference type="GO" id="GO:0004521">
    <property type="term" value="F:RNA endonuclease activity"/>
    <property type="evidence" value="ECO:0007669"/>
    <property type="project" value="UniProtKB-UniRule"/>
</dbReference>
<evidence type="ECO:0000256" key="7">
    <source>
        <dbReference type="ARBA" id="ARBA00022833"/>
    </source>
</evidence>
<dbReference type="InterPro" id="IPR023091">
    <property type="entry name" value="MetalPrtase_cat_dom_sf_prd"/>
</dbReference>
<feature type="binding site" evidence="8">
    <location>
        <position position="121"/>
    </location>
    <ligand>
        <name>Zn(2+)</name>
        <dbReference type="ChEBI" id="CHEBI:29105"/>
        <note>catalytic</note>
    </ligand>
</feature>
<evidence type="ECO:0000256" key="5">
    <source>
        <dbReference type="ARBA" id="ARBA00022759"/>
    </source>
</evidence>
<keyword evidence="2 8" id="KW-0690">Ribosome biogenesis</keyword>
<feature type="binding site" evidence="8">
    <location>
        <position position="117"/>
    </location>
    <ligand>
        <name>Zn(2+)</name>
        <dbReference type="ChEBI" id="CHEBI:29105"/>
        <note>catalytic</note>
    </ligand>
</feature>
<keyword evidence="6 8" id="KW-0378">Hydrolase</keyword>
<keyword evidence="4 8" id="KW-0479">Metal-binding</keyword>
<dbReference type="HAMAP" id="MF_00009">
    <property type="entry name" value="Endoribonucl_YbeY"/>
    <property type="match status" value="1"/>
</dbReference>
<keyword evidence="8" id="KW-0963">Cytoplasm</keyword>
<keyword evidence="10" id="KW-1185">Reference proteome</keyword>
<dbReference type="SUPFAM" id="SSF55486">
    <property type="entry name" value="Metalloproteases ('zincins'), catalytic domain"/>
    <property type="match status" value="1"/>
</dbReference>
<keyword evidence="8" id="KW-0698">rRNA processing</keyword>
<dbReference type="GO" id="GO:0004222">
    <property type="term" value="F:metalloendopeptidase activity"/>
    <property type="evidence" value="ECO:0007669"/>
    <property type="project" value="InterPro"/>
</dbReference>
<dbReference type="Gene3D" id="3.40.390.30">
    <property type="entry name" value="Metalloproteases ('zincins'), catalytic domain"/>
    <property type="match status" value="1"/>
</dbReference>
<evidence type="ECO:0000256" key="3">
    <source>
        <dbReference type="ARBA" id="ARBA00022722"/>
    </source>
</evidence>
<gene>
    <name evidence="8" type="primary">ybeY</name>
    <name evidence="9" type="ORF">SD28_05605</name>
</gene>
<dbReference type="InterPro" id="IPR002036">
    <property type="entry name" value="YbeY"/>
</dbReference>
<sequence>MDSLNLNIINDEEHPILEYQVLLNCFELVMQQHNIKDASVNVNIVSDDEIKSINKQFRNKDKPTNIISFEFEKPLGLPDGVIENFLGDMVIAPNVLEKEAKEQNKNLKDHWCHIFIHGLLHLLKYDHQNDTDAYVMESLEIELLDKLNIPNPYLIRE</sequence>
<dbReference type="Proteomes" id="UP000031104">
    <property type="component" value="Chromosome"/>
</dbReference>
<feature type="binding site" evidence="8">
    <location>
        <position position="127"/>
    </location>
    <ligand>
        <name>Zn(2+)</name>
        <dbReference type="ChEBI" id="CHEBI:29105"/>
        <note>catalytic</note>
    </ligand>
</feature>
<dbReference type="PANTHER" id="PTHR46986:SF1">
    <property type="entry name" value="ENDORIBONUCLEASE YBEY, CHLOROPLASTIC"/>
    <property type="match status" value="1"/>
</dbReference>
<accession>A0A0A8EAG4</accession>
<comment type="similarity">
    <text evidence="1 8">Belongs to the endoribonuclease YbeY family.</text>
</comment>
<evidence type="ECO:0000313" key="10">
    <source>
        <dbReference type="Proteomes" id="UP000031104"/>
    </source>
</evidence>
<dbReference type="EC" id="3.1.-.-" evidence="8"/>
<comment type="cofactor">
    <cofactor evidence="8">
        <name>Zn(2+)</name>
        <dbReference type="ChEBI" id="CHEBI:29105"/>
    </cofactor>
    <text evidence="8">Binds 1 zinc ion.</text>
</comment>
<dbReference type="PANTHER" id="PTHR46986">
    <property type="entry name" value="ENDORIBONUCLEASE YBEY, CHLOROPLASTIC"/>
    <property type="match status" value="1"/>
</dbReference>
<dbReference type="EMBL" id="CP010427">
    <property type="protein sequence ID" value="AJC49146.1"/>
    <property type="molecule type" value="Genomic_DNA"/>
</dbReference>
<dbReference type="GO" id="GO:0005737">
    <property type="term" value="C:cytoplasm"/>
    <property type="evidence" value="ECO:0007669"/>
    <property type="project" value="UniProtKB-SubCell"/>
</dbReference>
<dbReference type="NCBIfam" id="TIGR00043">
    <property type="entry name" value="rRNA maturation RNase YbeY"/>
    <property type="match status" value="1"/>
</dbReference>
<protein>
    <recommendedName>
        <fullName evidence="8">Endoribonuclease YbeY</fullName>
        <ecNumber evidence="8">3.1.-.-</ecNumber>
    </recommendedName>
</protein>
<dbReference type="GO" id="GO:0008270">
    <property type="term" value="F:zinc ion binding"/>
    <property type="evidence" value="ECO:0007669"/>
    <property type="project" value="UniProtKB-UniRule"/>
</dbReference>
<comment type="subcellular location">
    <subcellularLocation>
        <location evidence="8">Cytoplasm</location>
    </subcellularLocation>
</comment>
<dbReference type="GO" id="GO:0006364">
    <property type="term" value="P:rRNA processing"/>
    <property type="evidence" value="ECO:0007669"/>
    <property type="project" value="UniProtKB-UniRule"/>
</dbReference>
<dbReference type="KEGG" id="fgu:SD28_05605"/>
<dbReference type="AlphaFoldDB" id="A0A0A8EAG4"/>
<dbReference type="HOGENOM" id="CLU_106710_0_1_6"/>